<sequence>MQRAGQPRQVRSHARHGPPHGDLTRDGDLRSHAMDQLFVFRRGVLVLAAEWGEFFFQDRLSSKEPFYFFVLASKQGKKILCRSTHPLIPRGPAGLGLPLVISCLVFSGPAAAAPCPPAVPSARKKRAASPRKKKDRWTWTLENPPQPSSP</sequence>
<keyword evidence="3" id="KW-1185">Reference proteome</keyword>
<organism evidence="2 3">
    <name type="scientific">Setaria viridis</name>
    <name type="common">Green bristlegrass</name>
    <name type="synonym">Setaria italica subsp. viridis</name>
    <dbReference type="NCBI Taxonomy" id="4556"/>
    <lineage>
        <taxon>Eukaryota</taxon>
        <taxon>Viridiplantae</taxon>
        <taxon>Streptophyta</taxon>
        <taxon>Embryophyta</taxon>
        <taxon>Tracheophyta</taxon>
        <taxon>Spermatophyta</taxon>
        <taxon>Magnoliopsida</taxon>
        <taxon>Liliopsida</taxon>
        <taxon>Poales</taxon>
        <taxon>Poaceae</taxon>
        <taxon>PACMAD clade</taxon>
        <taxon>Panicoideae</taxon>
        <taxon>Panicodae</taxon>
        <taxon>Paniceae</taxon>
        <taxon>Cenchrinae</taxon>
        <taxon>Setaria</taxon>
    </lineage>
</organism>
<dbReference type="Gramene" id="TKV98508">
    <property type="protein sequence ID" value="TKV98508"/>
    <property type="gene ID" value="SEVIR_9G564300v2"/>
</dbReference>
<feature type="region of interest" description="Disordered" evidence="1">
    <location>
        <begin position="1"/>
        <end position="28"/>
    </location>
</feature>
<gene>
    <name evidence="2" type="ORF">SEVIR_9G564300v2</name>
</gene>
<evidence type="ECO:0000313" key="2">
    <source>
        <dbReference type="EMBL" id="TKV98508.1"/>
    </source>
</evidence>
<dbReference type="EMBL" id="CM016560">
    <property type="protein sequence ID" value="TKV98508.1"/>
    <property type="molecule type" value="Genomic_DNA"/>
</dbReference>
<dbReference type="AlphaFoldDB" id="A0A4U6TD57"/>
<evidence type="ECO:0000313" key="3">
    <source>
        <dbReference type="Proteomes" id="UP000298652"/>
    </source>
</evidence>
<name>A0A4U6TD57_SETVI</name>
<accession>A0A4U6TD57</accession>
<proteinExistence type="predicted"/>
<dbReference type="Proteomes" id="UP000298652">
    <property type="component" value="Chromosome 9"/>
</dbReference>
<evidence type="ECO:0000256" key="1">
    <source>
        <dbReference type="SAM" id="MobiDB-lite"/>
    </source>
</evidence>
<reference evidence="2" key="1">
    <citation type="submission" date="2019-03" db="EMBL/GenBank/DDBJ databases">
        <title>WGS assembly of Setaria viridis.</title>
        <authorList>
            <person name="Huang P."/>
            <person name="Jenkins J."/>
            <person name="Grimwood J."/>
            <person name="Barry K."/>
            <person name="Healey A."/>
            <person name="Mamidi S."/>
            <person name="Sreedasyam A."/>
            <person name="Shu S."/>
            <person name="Feldman M."/>
            <person name="Wu J."/>
            <person name="Yu Y."/>
            <person name="Chen C."/>
            <person name="Johnson J."/>
            <person name="Rokhsar D."/>
            <person name="Baxter I."/>
            <person name="Schmutz J."/>
            <person name="Brutnell T."/>
            <person name="Kellogg E."/>
        </authorList>
    </citation>
    <scope>NUCLEOTIDE SEQUENCE [LARGE SCALE GENOMIC DNA]</scope>
</reference>
<feature type="region of interest" description="Disordered" evidence="1">
    <location>
        <begin position="112"/>
        <end position="150"/>
    </location>
</feature>
<protein>
    <submittedName>
        <fullName evidence="2">Uncharacterized protein</fullName>
    </submittedName>
</protein>
<feature type="compositionally biased region" description="Basic residues" evidence="1">
    <location>
        <begin position="122"/>
        <end position="135"/>
    </location>
</feature>